<dbReference type="RefSeq" id="WP_245781440.1">
    <property type="nucleotide sequence ID" value="NZ_FPAQ01000003.1"/>
</dbReference>
<sequence>MSTGSIVRRLAPLLWLLFALPHAQAHPHDRDHPSSSDQAQPASLPEPTGRVILTLSGDIARSNVGDEAHFDRAMLEALPSRIIETRTPWHSDKGRFEGPLVRALLEAVGADGDSLQIRALNDFEAQAPLSDFYAHDVILAMSRDGEPLGIRDYGPLFVVYPFDAHPELLTEAVRFRSVWHVERIIVP</sequence>
<accession>A0A1I6XPQ5</accession>
<evidence type="ECO:0000256" key="1">
    <source>
        <dbReference type="SAM" id="MobiDB-lite"/>
    </source>
</evidence>
<organism evidence="5 6">
    <name type="scientific">Halomonas saccharevitans</name>
    <dbReference type="NCBI Taxonomy" id="416872"/>
    <lineage>
        <taxon>Bacteria</taxon>
        <taxon>Pseudomonadati</taxon>
        <taxon>Pseudomonadota</taxon>
        <taxon>Gammaproteobacteria</taxon>
        <taxon>Oceanospirillales</taxon>
        <taxon>Halomonadaceae</taxon>
        <taxon>Halomonas</taxon>
    </lineage>
</organism>
<gene>
    <name evidence="4" type="ORF">RSO68_09045</name>
    <name evidence="5" type="ORF">SAMN04487956_10357</name>
</gene>
<feature type="region of interest" description="Disordered" evidence="1">
    <location>
        <begin position="26"/>
        <end position="45"/>
    </location>
</feature>
<dbReference type="Gene3D" id="3.90.420.10">
    <property type="entry name" value="Oxidoreductase, molybdopterin-binding domain"/>
    <property type="match status" value="1"/>
</dbReference>
<dbReference type="Pfam" id="PF00174">
    <property type="entry name" value="Oxidored_molyb"/>
    <property type="match status" value="1"/>
</dbReference>
<keyword evidence="2" id="KW-0732">Signal</keyword>
<evidence type="ECO:0000313" key="5">
    <source>
        <dbReference type="EMBL" id="SFT40449.1"/>
    </source>
</evidence>
<dbReference type="InterPro" id="IPR000572">
    <property type="entry name" value="OxRdtase_Mopterin-bd_dom"/>
</dbReference>
<dbReference type="AlphaFoldDB" id="A0A1I6XPQ5"/>
<dbReference type="SUPFAM" id="SSF56524">
    <property type="entry name" value="Oxidoreductase molybdopterin-binding domain"/>
    <property type="match status" value="1"/>
</dbReference>
<evidence type="ECO:0000313" key="6">
    <source>
        <dbReference type="Proteomes" id="UP000199594"/>
    </source>
</evidence>
<evidence type="ECO:0000256" key="2">
    <source>
        <dbReference type="SAM" id="SignalP"/>
    </source>
</evidence>
<reference evidence="4" key="3">
    <citation type="submission" date="2024-05" db="EMBL/GenBank/DDBJ databases">
        <title>Substrates and metabolic shifts associated with increased methane emissions in unrestored hypersaline salterns.</title>
        <authorList>
            <person name="Bueno De Mesquita C.P."/>
            <person name="Tringe S.G."/>
        </authorList>
    </citation>
    <scope>NUCLEOTIDE SEQUENCE</scope>
    <source>
        <strain evidence="4">I4</strain>
    </source>
</reference>
<proteinExistence type="predicted"/>
<evidence type="ECO:0000313" key="4">
    <source>
        <dbReference type="EMBL" id="MDT8879616.1"/>
    </source>
</evidence>
<dbReference type="EMBL" id="FPAQ01000003">
    <property type="protein sequence ID" value="SFT40449.1"/>
    <property type="molecule type" value="Genomic_DNA"/>
</dbReference>
<name>A0A1I6XPQ5_9GAMM</name>
<feature type="chain" id="PRO_5011757177" evidence="2">
    <location>
        <begin position="26"/>
        <end position="187"/>
    </location>
</feature>
<feature type="domain" description="Oxidoreductase molybdopterin-binding" evidence="3">
    <location>
        <begin position="89"/>
        <end position="161"/>
    </location>
</feature>
<dbReference type="InterPro" id="IPR036374">
    <property type="entry name" value="OxRdtase_Mopterin-bd_sf"/>
</dbReference>
<evidence type="ECO:0000313" key="7">
    <source>
        <dbReference type="Proteomes" id="UP001255917"/>
    </source>
</evidence>
<dbReference type="Proteomes" id="UP000199594">
    <property type="component" value="Unassembled WGS sequence"/>
</dbReference>
<keyword evidence="7" id="KW-1185">Reference proteome</keyword>
<dbReference type="Proteomes" id="UP001255917">
    <property type="component" value="Unassembled WGS sequence"/>
</dbReference>
<evidence type="ECO:0000259" key="3">
    <source>
        <dbReference type="Pfam" id="PF00174"/>
    </source>
</evidence>
<reference evidence="7" key="2">
    <citation type="submission" date="2023-07" db="EMBL/GenBank/DDBJ databases">
        <title>Substrates and metabolic shifts associated with increased methane emissions in unrestored hypersaline salterns.</title>
        <authorList>
            <person name="Bueno De Mesquita C.P."/>
            <person name="Tringe S.G."/>
        </authorList>
    </citation>
    <scope>NUCLEOTIDE SEQUENCE [LARGE SCALE GENOMIC DNA]</scope>
    <source>
        <strain evidence="7">I4</strain>
    </source>
</reference>
<feature type="signal peptide" evidence="2">
    <location>
        <begin position="1"/>
        <end position="25"/>
    </location>
</feature>
<dbReference type="EMBL" id="JAVXUR010000003">
    <property type="protein sequence ID" value="MDT8879616.1"/>
    <property type="molecule type" value="Genomic_DNA"/>
</dbReference>
<protein>
    <submittedName>
        <fullName evidence="4">Oxidoreductase</fullName>
    </submittedName>
</protein>
<reference evidence="5 6" key="1">
    <citation type="submission" date="2016-10" db="EMBL/GenBank/DDBJ databases">
        <authorList>
            <person name="de Groot N.N."/>
        </authorList>
    </citation>
    <scope>NUCLEOTIDE SEQUENCE [LARGE SCALE GENOMIC DNA]</scope>
    <source>
        <strain evidence="5 6">CGMCC 1.6493</strain>
    </source>
</reference>